<dbReference type="AlphaFoldDB" id="A0A1I8MF49"/>
<feature type="domain" description="Fibrinogen C-terminal" evidence="2">
    <location>
        <begin position="89"/>
        <end position="310"/>
    </location>
</feature>
<dbReference type="CDD" id="cd00087">
    <property type="entry name" value="FReD"/>
    <property type="match status" value="1"/>
</dbReference>
<dbReference type="GO" id="GO:0005615">
    <property type="term" value="C:extracellular space"/>
    <property type="evidence" value="ECO:0007669"/>
    <property type="project" value="TreeGrafter"/>
</dbReference>
<protein>
    <recommendedName>
        <fullName evidence="2">Fibrinogen C-terminal domain-containing protein</fullName>
    </recommendedName>
</protein>
<reference evidence="3" key="1">
    <citation type="submission" date="2020-05" db="UniProtKB">
        <authorList>
            <consortium name="EnsemblMetazoa"/>
        </authorList>
    </citation>
    <scope>IDENTIFICATION</scope>
    <source>
        <strain evidence="3">Aabys</strain>
    </source>
</reference>
<dbReference type="SMART" id="SM00186">
    <property type="entry name" value="FBG"/>
    <property type="match status" value="1"/>
</dbReference>
<dbReference type="InterPro" id="IPR050373">
    <property type="entry name" value="Fibrinogen_C-term_domain"/>
</dbReference>
<dbReference type="VEuPathDB" id="VectorBase:MDOA004276"/>
<dbReference type="InterPro" id="IPR014716">
    <property type="entry name" value="Fibrinogen_a/b/g_C_1"/>
</dbReference>
<dbReference type="InterPro" id="IPR002181">
    <property type="entry name" value="Fibrinogen_a/b/g_C_dom"/>
</dbReference>
<proteinExistence type="predicted"/>
<gene>
    <name evidence="3" type="primary">101899898</name>
</gene>
<dbReference type="SUPFAM" id="SSF56496">
    <property type="entry name" value="Fibrinogen C-terminal domain-like"/>
    <property type="match status" value="1"/>
</dbReference>
<dbReference type="Pfam" id="PF00147">
    <property type="entry name" value="Fibrinogen_C"/>
    <property type="match status" value="1"/>
</dbReference>
<feature type="signal peptide" evidence="1">
    <location>
        <begin position="1"/>
        <end position="19"/>
    </location>
</feature>
<accession>A0A1I8MF49</accession>
<dbReference type="PROSITE" id="PS51406">
    <property type="entry name" value="FIBRINOGEN_C_2"/>
    <property type="match status" value="1"/>
</dbReference>
<sequence>MKILKIVLLVCSVFCCAKSEDVKYAENYQQIFDDVESIKNSLNLLRLKVEREVHPPKSPSQKYAEREKYRNQSKPIFDIRIDELPEECQNHSSPPSNCAMATACTETSGYYNITVSRYRNHTFQAFCDYRTKGGDWLHILQRIDGSENFNRPWMDYVNGFGAVDGEYWIGLENLYALTNFDGPQELYVYMHNFSGAMRYARYDHFVIGGADEKYKLKVLGKYSGNAGDSLSYSLGAAFTTFDEDNDNHTQNCATAHKGGWWYKSCARTVPTGFYHQAKYKGEFADGIYWRDWLELWNSMKHVVMMIRRQRIFED</sequence>
<dbReference type="VEuPathDB" id="VectorBase:MDOMA2_003020"/>
<feature type="chain" id="PRO_5044560276" description="Fibrinogen C-terminal domain-containing protein" evidence="1">
    <location>
        <begin position="20"/>
        <end position="314"/>
    </location>
</feature>
<evidence type="ECO:0000256" key="1">
    <source>
        <dbReference type="SAM" id="SignalP"/>
    </source>
</evidence>
<dbReference type="OrthoDB" id="6145874at2759"/>
<evidence type="ECO:0000259" key="2">
    <source>
        <dbReference type="PROSITE" id="PS51406"/>
    </source>
</evidence>
<dbReference type="eggNOG" id="KOG2579">
    <property type="taxonomic scope" value="Eukaryota"/>
</dbReference>
<organism evidence="3">
    <name type="scientific">Musca domestica</name>
    <name type="common">House fly</name>
    <dbReference type="NCBI Taxonomy" id="7370"/>
    <lineage>
        <taxon>Eukaryota</taxon>
        <taxon>Metazoa</taxon>
        <taxon>Ecdysozoa</taxon>
        <taxon>Arthropoda</taxon>
        <taxon>Hexapoda</taxon>
        <taxon>Insecta</taxon>
        <taxon>Pterygota</taxon>
        <taxon>Neoptera</taxon>
        <taxon>Endopterygota</taxon>
        <taxon>Diptera</taxon>
        <taxon>Brachycera</taxon>
        <taxon>Muscomorpha</taxon>
        <taxon>Muscoidea</taxon>
        <taxon>Muscidae</taxon>
        <taxon>Musca</taxon>
    </lineage>
</organism>
<dbReference type="InterPro" id="IPR036056">
    <property type="entry name" value="Fibrinogen-like_C"/>
</dbReference>
<dbReference type="PANTHER" id="PTHR19143:SF327">
    <property type="entry name" value="FI21813P1-RELATED"/>
    <property type="match status" value="1"/>
</dbReference>
<dbReference type="PANTHER" id="PTHR19143">
    <property type="entry name" value="FIBRINOGEN/TENASCIN/ANGIOPOEITIN"/>
    <property type="match status" value="1"/>
</dbReference>
<keyword evidence="1" id="KW-0732">Signal</keyword>
<dbReference type="EnsemblMetazoa" id="MDOA004276-RB">
    <property type="protein sequence ID" value="MDOA004276-PB"/>
    <property type="gene ID" value="MDOA004276"/>
</dbReference>
<dbReference type="Gene3D" id="3.90.215.10">
    <property type="entry name" value="Gamma Fibrinogen, chain A, domain 1"/>
    <property type="match status" value="1"/>
</dbReference>
<dbReference type="STRING" id="7370.A0A1I8MF49"/>
<name>A0A1I8MF49_MUSDO</name>
<evidence type="ECO:0000313" key="3">
    <source>
        <dbReference type="EnsemblMetazoa" id="MDOA004276-PB"/>
    </source>
</evidence>